<keyword evidence="6" id="KW-0175">Coiled coil</keyword>
<evidence type="ECO:0000313" key="10">
    <source>
        <dbReference type="EMBL" id="CDR43924.1"/>
    </source>
</evidence>
<dbReference type="AlphaFoldDB" id="A0A061B271"/>
<feature type="domain" description="L-type lectin-like" evidence="9">
    <location>
        <begin position="22"/>
        <end position="230"/>
    </location>
</feature>
<keyword evidence="5 7" id="KW-0472">Membrane</keyword>
<dbReference type="InterPro" id="IPR013320">
    <property type="entry name" value="ConA-like_dom_sf"/>
</dbReference>
<dbReference type="GO" id="GO:0005537">
    <property type="term" value="F:D-mannose binding"/>
    <property type="evidence" value="ECO:0007669"/>
    <property type="project" value="TreeGrafter"/>
</dbReference>
<dbReference type="VEuPathDB" id="FungiDB:BON22_1782"/>
<comment type="subcellular location">
    <subcellularLocation>
        <location evidence="1">Membrane</location>
        <topology evidence="1">Single-pass type I membrane protein</topology>
    </subcellularLocation>
</comment>
<dbReference type="EMBL" id="LK052898">
    <property type="protein sequence ID" value="CDR43924.1"/>
    <property type="molecule type" value="Genomic_DNA"/>
</dbReference>
<gene>
    <name evidence="10" type="ORF">CYFA0S_13e00628g</name>
</gene>
<dbReference type="Gene3D" id="2.60.120.200">
    <property type="match status" value="1"/>
</dbReference>
<sequence>MKLNVALLSILTVGVFAHTENDKNLEDSELSLPDLATLDALNPPKWEIAGDAEFAEGRVIMTPKSNSVGALKNPIAMPYDSWTLETIFRAPGKKSTNGGGAFALKYTKETTDDVYQAFDGLNVVVDSESALGGAVHVYLSDGSEALETIKKEERYEKALGSCLLTYDDSDVPNTLRIAYYSDKLVVQINNRVCLKTSKVKLPSNYKVSVNAASGSGNERFELLKLKTYSGVISEILDNDGLSAPQPQVVTEFVQLDNDGEVVDKKVVKQKPETATPHSQPTTHNIKFDSQILHAIESIQKSNDELVENFSSMQSKLLAMSSGSDNGKVDFSYLEEQNKKLKQISNQVSQLSTKLDDVSSRLTTLESNTRLELSKVVGSVNELSAKNIEQLRDNEHSVTELSKKIDFLILSEKDRAKLTPVTDVVHGLKLLIIPVLAVSVALCFFAYRLRHDIKTKLL</sequence>
<evidence type="ECO:0000256" key="2">
    <source>
        <dbReference type="ARBA" id="ARBA00022692"/>
    </source>
</evidence>
<dbReference type="PANTHER" id="PTHR12223">
    <property type="entry name" value="VESICULAR MANNOSE-BINDING LECTIN"/>
    <property type="match status" value="1"/>
</dbReference>
<evidence type="ECO:0000256" key="4">
    <source>
        <dbReference type="ARBA" id="ARBA00022989"/>
    </source>
</evidence>
<name>A0A061B271_CYBFA</name>
<evidence type="ECO:0000256" key="8">
    <source>
        <dbReference type="SAM" id="SignalP"/>
    </source>
</evidence>
<dbReference type="GO" id="GO:0005789">
    <property type="term" value="C:endoplasmic reticulum membrane"/>
    <property type="evidence" value="ECO:0007669"/>
    <property type="project" value="TreeGrafter"/>
</dbReference>
<evidence type="ECO:0000256" key="5">
    <source>
        <dbReference type="ARBA" id="ARBA00023136"/>
    </source>
</evidence>
<evidence type="ECO:0000256" key="1">
    <source>
        <dbReference type="ARBA" id="ARBA00004479"/>
    </source>
</evidence>
<keyword evidence="3 8" id="KW-0732">Signal</keyword>
<dbReference type="PANTHER" id="PTHR12223:SF28">
    <property type="entry name" value="LECTIN, MANNOSE BINDING 1 LIKE"/>
    <property type="match status" value="1"/>
</dbReference>
<dbReference type="GO" id="GO:0030134">
    <property type="term" value="C:COPII-coated ER to Golgi transport vesicle"/>
    <property type="evidence" value="ECO:0007669"/>
    <property type="project" value="TreeGrafter"/>
</dbReference>
<dbReference type="OrthoDB" id="10265193at2759"/>
<feature type="signal peptide" evidence="8">
    <location>
        <begin position="1"/>
        <end position="17"/>
    </location>
</feature>
<evidence type="ECO:0000259" key="9">
    <source>
        <dbReference type="PROSITE" id="PS51328"/>
    </source>
</evidence>
<dbReference type="GO" id="GO:0005793">
    <property type="term" value="C:endoplasmic reticulum-Golgi intermediate compartment"/>
    <property type="evidence" value="ECO:0007669"/>
    <property type="project" value="TreeGrafter"/>
</dbReference>
<evidence type="ECO:0000256" key="3">
    <source>
        <dbReference type="ARBA" id="ARBA00022729"/>
    </source>
</evidence>
<dbReference type="Pfam" id="PF03388">
    <property type="entry name" value="Lectin_leg-like"/>
    <property type="match status" value="1"/>
</dbReference>
<evidence type="ECO:0000256" key="6">
    <source>
        <dbReference type="SAM" id="Coils"/>
    </source>
</evidence>
<proteinExistence type="predicted"/>
<evidence type="ECO:0000256" key="7">
    <source>
        <dbReference type="SAM" id="Phobius"/>
    </source>
</evidence>
<feature type="transmembrane region" description="Helical" evidence="7">
    <location>
        <begin position="426"/>
        <end position="446"/>
    </location>
</feature>
<accession>A0A061B271</accession>
<organism evidence="10">
    <name type="scientific">Cyberlindnera fabianii</name>
    <name type="common">Yeast</name>
    <name type="synonym">Hansenula fabianii</name>
    <dbReference type="NCBI Taxonomy" id="36022"/>
    <lineage>
        <taxon>Eukaryota</taxon>
        <taxon>Fungi</taxon>
        <taxon>Dikarya</taxon>
        <taxon>Ascomycota</taxon>
        <taxon>Saccharomycotina</taxon>
        <taxon>Saccharomycetes</taxon>
        <taxon>Phaffomycetales</taxon>
        <taxon>Phaffomycetaceae</taxon>
        <taxon>Cyberlindnera</taxon>
    </lineage>
</organism>
<dbReference type="GO" id="GO:0006888">
    <property type="term" value="P:endoplasmic reticulum to Golgi vesicle-mediated transport"/>
    <property type="evidence" value="ECO:0007669"/>
    <property type="project" value="TreeGrafter"/>
</dbReference>
<protein>
    <submittedName>
        <fullName evidence="10">CYFA0S13e00628g1_1</fullName>
    </submittedName>
</protein>
<dbReference type="GO" id="GO:0000139">
    <property type="term" value="C:Golgi membrane"/>
    <property type="evidence" value="ECO:0007669"/>
    <property type="project" value="TreeGrafter"/>
</dbReference>
<dbReference type="PROSITE" id="PS51328">
    <property type="entry name" value="L_LECTIN_LIKE"/>
    <property type="match status" value="1"/>
</dbReference>
<keyword evidence="2 7" id="KW-0812">Transmembrane</keyword>
<dbReference type="InterPro" id="IPR051136">
    <property type="entry name" value="Intracellular_Lectin-GPT"/>
</dbReference>
<feature type="coiled-coil region" evidence="6">
    <location>
        <begin position="333"/>
        <end position="367"/>
    </location>
</feature>
<feature type="chain" id="PRO_5001599078" evidence="8">
    <location>
        <begin position="18"/>
        <end position="457"/>
    </location>
</feature>
<dbReference type="InterPro" id="IPR005052">
    <property type="entry name" value="Lectin_leg"/>
</dbReference>
<dbReference type="PhylomeDB" id="A0A061B271"/>
<keyword evidence="4 7" id="KW-1133">Transmembrane helix</keyword>
<reference evidence="10" key="1">
    <citation type="journal article" date="2014" name="Genome Announc.">
        <title>Genome sequence of the yeast Cyberlindnera fabianii (Hansenula fabianii).</title>
        <authorList>
            <person name="Freel K.C."/>
            <person name="Sarilar V."/>
            <person name="Neuveglise C."/>
            <person name="Devillers H."/>
            <person name="Friedrich A."/>
            <person name="Schacherer J."/>
        </authorList>
    </citation>
    <scope>NUCLEOTIDE SEQUENCE</scope>
    <source>
        <strain evidence="10">YJS4271</strain>
    </source>
</reference>
<dbReference type="SUPFAM" id="SSF49899">
    <property type="entry name" value="Concanavalin A-like lectins/glucanases"/>
    <property type="match status" value="1"/>
</dbReference>